<sequence>MTTCSKIFSGDLPELINEIIQYFRNDFSTLYSCILINRIWCRLTIPILWENPFSIPTKNYQFIEMYLNEEDKKKLYEYGINIKIPINNNNPNNNNNNNNKTLFNYPNFIKILNLREIQLSIEQWISINCNKKYYTESVKLIYKSLFKSFIDNKANLNTFKVSDIKYFNDSVEIILENPNFINEIKNLKLITNQYFKFLTVLSNNCKSISTLYLEFNEIHDISTIEKPLLNIIKTQKKLEKISFVQRNYLFKQNKFHLHNSLLTLKNSNCSNTLKTIIFYNIDFKNINILKEVFEQLNVLESIHILYCFSLNNEFIQQIISINNKPFKLKSLFLSSRSFQIESFQLLLQKFGYYLENIGFGFFTNDELKQQLLELIIKYCTNIKFFELLGFNEQCIFLSFDIIEIIGENLNYLSIDNEMIKLSSIVLRELGQILPNKLEYLKLCLKINPSDFELFLKKSQNTFIKKLLIRDYTTIGSEDILPYIEKYIMKKKRVKYLAFKDDFIGRDLFESKNKVKKFELYGIKVESYYSPNIYVTFIAEMYCF</sequence>
<keyword evidence="2" id="KW-1185">Reference proteome</keyword>
<dbReference type="EMBL" id="AUPC02000253">
    <property type="protein sequence ID" value="POG63887.1"/>
    <property type="molecule type" value="Genomic_DNA"/>
</dbReference>
<dbReference type="VEuPathDB" id="FungiDB:RhiirFUN_009976"/>
<reference evidence="1 2" key="1">
    <citation type="journal article" date="2013" name="Proc. Natl. Acad. Sci. U.S.A.">
        <title>Genome of an arbuscular mycorrhizal fungus provides insight into the oldest plant symbiosis.</title>
        <authorList>
            <person name="Tisserant E."/>
            <person name="Malbreil M."/>
            <person name="Kuo A."/>
            <person name="Kohler A."/>
            <person name="Symeonidi A."/>
            <person name="Balestrini R."/>
            <person name="Charron P."/>
            <person name="Duensing N."/>
            <person name="Frei Dit Frey N."/>
            <person name="Gianinazzi-Pearson V."/>
            <person name="Gilbert L.B."/>
            <person name="Handa Y."/>
            <person name="Herr J.R."/>
            <person name="Hijri M."/>
            <person name="Koul R."/>
            <person name="Kawaguchi M."/>
            <person name="Krajinski F."/>
            <person name="Lammers P.J."/>
            <person name="Masclaux F.G."/>
            <person name="Murat C."/>
            <person name="Morin E."/>
            <person name="Ndikumana S."/>
            <person name="Pagni M."/>
            <person name="Petitpierre D."/>
            <person name="Requena N."/>
            <person name="Rosikiewicz P."/>
            <person name="Riley R."/>
            <person name="Saito K."/>
            <person name="San Clemente H."/>
            <person name="Shapiro H."/>
            <person name="van Tuinen D."/>
            <person name="Becard G."/>
            <person name="Bonfante P."/>
            <person name="Paszkowski U."/>
            <person name="Shachar-Hill Y.Y."/>
            <person name="Tuskan G.A."/>
            <person name="Young P.W."/>
            <person name="Sanders I.R."/>
            <person name="Henrissat B."/>
            <person name="Rensing S.A."/>
            <person name="Grigoriev I.V."/>
            <person name="Corradi N."/>
            <person name="Roux C."/>
            <person name="Martin F."/>
        </authorList>
    </citation>
    <scope>NUCLEOTIDE SEQUENCE [LARGE SCALE GENOMIC DNA]</scope>
    <source>
        <strain evidence="1 2">DAOM 197198</strain>
    </source>
</reference>
<dbReference type="AlphaFoldDB" id="A0A2H5U458"/>
<comment type="caution">
    <text evidence="1">The sequence shown here is derived from an EMBL/GenBank/DDBJ whole genome shotgun (WGS) entry which is preliminary data.</text>
</comment>
<dbReference type="Proteomes" id="UP000018888">
    <property type="component" value="Unassembled WGS sequence"/>
</dbReference>
<evidence type="ECO:0008006" key="3">
    <source>
        <dbReference type="Google" id="ProtNLM"/>
    </source>
</evidence>
<organism evidence="1 2">
    <name type="scientific">Rhizophagus irregularis (strain DAOM 181602 / DAOM 197198 / MUCL 43194)</name>
    <name type="common">Arbuscular mycorrhizal fungus</name>
    <name type="synonym">Glomus intraradices</name>
    <dbReference type="NCBI Taxonomy" id="747089"/>
    <lineage>
        <taxon>Eukaryota</taxon>
        <taxon>Fungi</taxon>
        <taxon>Fungi incertae sedis</taxon>
        <taxon>Mucoromycota</taxon>
        <taxon>Glomeromycotina</taxon>
        <taxon>Glomeromycetes</taxon>
        <taxon>Glomerales</taxon>
        <taxon>Glomeraceae</taxon>
        <taxon>Rhizophagus</taxon>
    </lineage>
</organism>
<gene>
    <name evidence="1" type="ORF">GLOIN_2v1881778</name>
</gene>
<proteinExistence type="predicted"/>
<evidence type="ECO:0000313" key="1">
    <source>
        <dbReference type="EMBL" id="POG63887.1"/>
    </source>
</evidence>
<reference evidence="1 2" key="2">
    <citation type="journal article" date="2018" name="New Phytol.">
        <title>High intraspecific genome diversity in the model arbuscular mycorrhizal symbiont Rhizophagus irregularis.</title>
        <authorList>
            <person name="Chen E.C.H."/>
            <person name="Morin E."/>
            <person name="Beaudet D."/>
            <person name="Noel J."/>
            <person name="Yildirir G."/>
            <person name="Ndikumana S."/>
            <person name="Charron P."/>
            <person name="St-Onge C."/>
            <person name="Giorgi J."/>
            <person name="Kruger M."/>
            <person name="Marton T."/>
            <person name="Ropars J."/>
            <person name="Grigoriev I.V."/>
            <person name="Hainaut M."/>
            <person name="Henrissat B."/>
            <person name="Roux C."/>
            <person name="Martin F."/>
            <person name="Corradi N."/>
        </authorList>
    </citation>
    <scope>NUCLEOTIDE SEQUENCE [LARGE SCALE GENOMIC DNA]</scope>
    <source>
        <strain evidence="1 2">DAOM 197198</strain>
    </source>
</reference>
<name>A0A2H5U458_RHIID</name>
<protein>
    <recommendedName>
        <fullName evidence="3">F-box domain-containing protein</fullName>
    </recommendedName>
</protein>
<evidence type="ECO:0000313" key="2">
    <source>
        <dbReference type="Proteomes" id="UP000018888"/>
    </source>
</evidence>
<accession>A0A2H5U458</accession>